<dbReference type="AlphaFoldDB" id="A0A915EDD5"/>
<comment type="subcellular location">
    <subcellularLocation>
        <location evidence="1">Nucleus</location>
    </subcellularLocation>
</comment>
<name>A0A915EDD5_9BILA</name>
<feature type="domain" description="Chromo" evidence="4">
    <location>
        <begin position="181"/>
        <end position="238"/>
    </location>
</feature>
<sequence length="429" mass="49009">MQHFYKQTTQTNQALQNMVYNSTLQEQAKALSQSCWELKPFEEFKNYRYTLYTDKVENDKFDSFYGQAVKSWWNKNRLTKHDNEYSWRYYKSIHGHEFSISIESRVSTTSKEDSSTKRADVGIKGASQKTSGAITNKTPTQRKRRGADNGEREVAPPSVVVSPSAKVSIFRHQSDDEPPEYEVEAVVDKKSGKKKAIEYQVKWKGYKELSWEPLKNLHCADLIRAYEDSVKSSRLKSSPAPKRASVHLAEKFSPKHVAPVKVAAIKKRSHSVARKTPVLKSSNHVLQQSFFEQTAEEYLELWWSRISPRSRLNAPKHENKELAAFPTTNKINNGLSLGETKITADEHTKILKQINEVRKSVETKMGDIQTPSSQNSNYRQAHNIASTCKVVNKPSSQNFISLLFEKEYESYPAKSIKTSKSRFSAVLGT</sequence>
<dbReference type="GO" id="GO:0005634">
    <property type="term" value="C:nucleus"/>
    <property type="evidence" value="ECO:0007669"/>
    <property type="project" value="UniProtKB-SubCell"/>
</dbReference>
<dbReference type="SUPFAM" id="SSF54160">
    <property type="entry name" value="Chromo domain-like"/>
    <property type="match status" value="1"/>
</dbReference>
<keyword evidence="2" id="KW-0539">Nucleus</keyword>
<dbReference type="SMART" id="SM00298">
    <property type="entry name" value="CHROMO"/>
    <property type="match status" value="1"/>
</dbReference>
<proteinExistence type="predicted"/>
<evidence type="ECO:0000256" key="1">
    <source>
        <dbReference type="ARBA" id="ARBA00004123"/>
    </source>
</evidence>
<evidence type="ECO:0000256" key="2">
    <source>
        <dbReference type="ARBA" id="ARBA00023242"/>
    </source>
</evidence>
<dbReference type="WBParaSite" id="jg4676">
    <property type="protein sequence ID" value="jg4676"/>
    <property type="gene ID" value="jg4676"/>
</dbReference>
<keyword evidence="5" id="KW-1185">Reference proteome</keyword>
<dbReference type="PROSITE" id="PS50013">
    <property type="entry name" value="CHROMO_2"/>
    <property type="match status" value="1"/>
</dbReference>
<evidence type="ECO:0000256" key="3">
    <source>
        <dbReference type="SAM" id="MobiDB-lite"/>
    </source>
</evidence>
<feature type="compositionally biased region" description="Basic and acidic residues" evidence="3">
    <location>
        <begin position="110"/>
        <end position="121"/>
    </location>
</feature>
<dbReference type="CDD" id="cd00024">
    <property type="entry name" value="CD_CSD"/>
    <property type="match status" value="1"/>
</dbReference>
<dbReference type="InterPro" id="IPR023780">
    <property type="entry name" value="Chromo_domain"/>
</dbReference>
<dbReference type="InterPro" id="IPR051219">
    <property type="entry name" value="Heterochromatin_chromo-domain"/>
</dbReference>
<protein>
    <submittedName>
        <fullName evidence="6">Chromo domain-containing protein</fullName>
    </submittedName>
</protein>
<dbReference type="InterPro" id="IPR000953">
    <property type="entry name" value="Chromo/chromo_shadow_dom"/>
</dbReference>
<evidence type="ECO:0000313" key="6">
    <source>
        <dbReference type="WBParaSite" id="jg4676"/>
    </source>
</evidence>
<dbReference type="InterPro" id="IPR016197">
    <property type="entry name" value="Chromo-like_dom_sf"/>
</dbReference>
<evidence type="ECO:0000259" key="4">
    <source>
        <dbReference type="PROSITE" id="PS50013"/>
    </source>
</evidence>
<feature type="region of interest" description="Disordered" evidence="3">
    <location>
        <begin position="104"/>
        <end position="160"/>
    </location>
</feature>
<evidence type="ECO:0000313" key="5">
    <source>
        <dbReference type="Proteomes" id="UP000887574"/>
    </source>
</evidence>
<dbReference type="Pfam" id="PF00385">
    <property type="entry name" value="Chromo"/>
    <property type="match status" value="1"/>
</dbReference>
<organism evidence="5 6">
    <name type="scientific">Ditylenchus dipsaci</name>
    <dbReference type="NCBI Taxonomy" id="166011"/>
    <lineage>
        <taxon>Eukaryota</taxon>
        <taxon>Metazoa</taxon>
        <taxon>Ecdysozoa</taxon>
        <taxon>Nematoda</taxon>
        <taxon>Chromadorea</taxon>
        <taxon>Rhabditida</taxon>
        <taxon>Tylenchina</taxon>
        <taxon>Tylenchomorpha</taxon>
        <taxon>Sphaerularioidea</taxon>
        <taxon>Anguinidae</taxon>
        <taxon>Anguininae</taxon>
        <taxon>Ditylenchus</taxon>
    </lineage>
</organism>
<accession>A0A915EDD5</accession>
<feature type="compositionally biased region" description="Polar residues" evidence="3">
    <location>
        <begin position="127"/>
        <end position="139"/>
    </location>
</feature>
<reference evidence="6" key="1">
    <citation type="submission" date="2022-11" db="UniProtKB">
        <authorList>
            <consortium name="WormBaseParasite"/>
        </authorList>
    </citation>
    <scope>IDENTIFICATION</scope>
</reference>
<dbReference type="Proteomes" id="UP000887574">
    <property type="component" value="Unplaced"/>
</dbReference>
<dbReference type="Gene3D" id="2.40.50.40">
    <property type="match status" value="1"/>
</dbReference>
<dbReference type="PANTHER" id="PTHR22812">
    <property type="entry name" value="CHROMOBOX PROTEIN"/>
    <property type="match status" value="1"/>
</dbReference>